<accession>A0A218Z043</accession>
<name>A0A218Z043_9HELO</name>
<dbReference type="PANTHER" id="PTHR38118:SF3">
    <property type="entry name" value="ANCHORED CELL WALL PROTEIN 11"/>
    <property type="match status" value="1"/>
</dbReference>
<feature type="region of interest" description="Disordered" evidence="1">
    <location>
        <begin position="131"/>
        <end position="156"/>
    </location>
</feature>
<evidence type="ECO:0000313" key="4">
    <source>
        <dbReference type="EMBL" id="OWP00933.1"/>
    </source>
</evidence>
<sequence length="194" mass="19527">MFVKSTVAVALLTSFVAAQTFNSTVDPGNVPATTKSQWCLSQKNVCGTLCSGELNANDCDPSDLSYECTCQANNSAPGLAYYTGTMPSFICQQVFQNCIAAGENDATAQAVCTKNEAANCGHLDADNFTAPATTSSSASSSPTGTRTNTQAATGTAATTSSSSAAAATLLPYLGHNFGAGAVALGAAAAFGYVL</sequence>
<keyword evidence="2" id="KW-0732">Signal</keyword>
<dbReference type="Pfam" id="PF24808">
    <property type="entry name" value="DUF7707"/>
    <property type="match status" value="1"/>
</dbReference>
<evidence type="ECO:0000259" key="3">
    <source>
        <dbReference type="Pfam" id="PF24808"/>
    </source>
</evidence>
<reference evidence="4 5" key="1">
    <citation type="submission" date="2017-04" db="EMBL/GenBank/DDBJ databases">
        <title>Draft genome sequence of Marssonina coronaria NL1: causal agent of apple blotch.</title>
        <authorList>
            <person name="Cheng Q."/>
        </authorList>
    </citation>
    <scope>NUCLEOTIDE SEQUENCE [LARGE SCALE GENOMIC DNA]</scope>
    <source>
        <strain evidence="4 5">NL1</strain>
    </source>
</reference>
<dbReference type="OrthoDB" id="2121879at2759"/>
<gene>
    <name evidence="4" type="ORF">B2J93_229</name>
</gene>
<dbReference type="EMBL" id="MZNU01000298">
    <property type="protein sequence ID" value="OWP00933.1"/>
    <property type="molecule type" value="Genomic_DNA"/>
</dbReference>
<proteinExistence type="predicted"/>
<dbReference type="PANTHER" id="PTHR38118">
    <property type="entry name" value="ANCHORED CELL WALL PROTEIN 11-RELATED"/>
    <property type="match status" value="1"/>
</dbReference>
<dbReference type="Proteomes" id="UP000242519">
    <property type="component" value="Unassembled WGS sequence"/>
</dbReference>
<evidence type="ECO:0000313" key="5">
    <source>
        <dbReference type="Proteomes" id="UP000242519"/>
    </source>
</evidence>
<feature type="domain" description="DUF7707" evidence="3">
    <location>
        <begin position="24"/>
        <end position="124"/>
    </location>
</feature>
<keyword evidence="5" id="KW-1185">Reference proteome</keyword>
<organism evidence="4 5">
    <name type="scientific">Diplocarpon coronariae</name>
    <dbReference type="NCBI Taxonomy" id="2795749"/>
    <lineage>
        <taxon>Eukaryota</taxon>
        <taxon>Fungi</taxon>
        <taxon>Dikarya</taxon>
        <taxon>Ascomycota</taxon>
        <taxon>Pezizomycotina</taxon>
        <taxon>Leotiomycetes</taxon>
        <taxon>Helotiales</taxon>
        <taxon>Drepanopezizaceae</taxon>
        <taxon>Diplocarpon</taxon>
    </lineage>
</organism>
<dbReference type="InParanoid" id="A0A218Z043"/>
<evidence type="ECO:0000256" key="2">
    <source>
        <dbReference type="SAM" id="SignalP"/>
    </source>
</evidence>
<protein>
    <recommendedName>
        <fullName evidence="3">DUF7707 domain-containing protein</fullName>
    </recommendedName>
</protein>
<dbReference type="AlphaFoldDB" id="A0A218Z043"/>
<comment type="caution">
    <text evidence="4">The sequence shown here is derived from an EMBL/GenBank/DDBJ whole genome shotgun (WGS) entry which is preliminary data.</text>
</comment>
<dbReference type="InterPro" id="IPR056124">
    <property type="entry name" value="DUF7707"/>
</dbReference>
<feature type="chain" id="PRO_5012284603" description="DUF7707 domain-containing protein" evidence="2">
    <location>
        <begin position="19"/>
        <end position="194"/>
    </location>
</feature>
<feature type="signal peptide" evidence="2">
    <location>
        <begin position="1"/>
        <end position="18"/>
    </location>
</feature>
<evidence type="ECO:0000256" key="1">
    <source>
        <dbReference type="SAM" id="MobiDB-lite"/>
    </source>
</evidence>